<dbReference type="InterPro" id="IPR008719">
    <property type="entry name" value="N2O_reductase_NosL"/>
</dbReference>
<evidence type="ECO:0000313" key="3">
    <source>
        <dbReference type="Proteomes" id="UP000294292"/>
    </source>
</evidence>
<dbReference type="PANTHER" id="PTHR41247:SF1">
    <property type="entry name" value="HTH-TYPE TRANSCRIPTIONAL REPRESSOR YCNK"/>
    <property type="match status" value="1"/>
</dbReference>
<sequence>MEKNVLLIRTFIPFCTFCVVLILSGCGSKDMSPRAIQPEVDTCAVCNMSITHEEFAAQAILTNGDKLIFDDLGCLVQYILDKQESDIGASYIKDYESNEWIDTTKASFVYHKDFWTPMTYGVLAFESEQRAVQFIKNEGQGKLLTQQDLQEHKWGVHEYE</sequence>
<dbReference type="PROSITE" id="PS51257">
    <property type="entry name" value="PROKAR_LIPOPROTEIN"/>
    <property type="match status" value="1"/>
</dbReference>
<name>A0A4P6ZY47_9BACL</name>
<keyword evidence="1" id="KW-1133">Transmembrane helix</keyword>
<reference evidence="2 3" key="1">
    <citation type="submission" date="2019-03" db="EMBL/GenBank/DDBJ databases">
        <title>Complete genome sequence of Paenisporosarcina antarctica CGMCC 1.6503T.</title>
        <authorList>
            <person name="Rong J.-C."/>
            <person name="Chi N.-Y."/>
            <person name="Zhang Q.-F."/>
        </authorList>
    </citation>
    <scope>NUCLEOTIDE SEQUENCE [LARGE SCALE GENOMIC DNA]</scope>
    <source>
        <strain evidence="2 3">CGMCC 1.6503</strain>
    </source>
</reference>
<dbReference type="Pfam" id="PF05573">
    <property type="entry name" value="NosL"/>
    <property type="match status" value="1"/>
</dbReference>
<dbReference type="RefSeq" id="WP_134209878.1">
    <property type="nucleotide sequence ID" value="NZ_CP038015.1"/>
</dbReference>
<proteinExistence type="predicted"/>
<dbReference type="OrthoDB" id="9792749at2"/>
<accession>A0A4P6ZY47</accession>
<keyword evidence="1" id="KW-0812">Transmembrane</keyword>
<evidence type="ECO:0000313" key="2">
    <source>
        <dbReference type="EMBL" id="QBP41233.1"/>
    </source>
</evidence>
<organism evidence="2 3">
    <name type="scientific">Paenisporosarcina antarctica</name>
    <dbReference type="NCBI Taxonomy" id="417367"/>
    <lineage>
        <taxon>Bacteria</taxon>
        <taxon>Bacillati</taxon>
        <taxon>Bacillota</taxon>
        <taxon>Bacilli</taxon>
        <taxon>Bacillales</taxon>
        <taxon>Caryophanaceae</taxon>
        <taxon>Paenisporosarcina</taxon>
    </lineage>
</organism>
<dbReference type="SUPFAM" id="SSF160387">
    <property type="entry name" value="NosL/MerB-like"/>
    <property type="match status" value="1"/>
</dbReference>
<dbReference type="EMBL" id="CP038015">
    <property type="protein sequence ID" value="QBP41233.1"/>
    <property type="molecule type" value="Genomic_DNA"/>
</dbReference>
<dbReference type="AlphaFoldDB" id="A0A4P6ZY47"/>
<feature type="transmembrane region" description="Helical" evidence="1">
    <location>
        <begin position="6"/>
        <end position="26"/>
    </location>
</feature>
<gene>
    <name evidence="2" type="ORF">E2636_08835</name>
</gene>
<keyword evidence="1" id="KW-0472">Membrane</keyword>
<keyword evidence="3" id="KW-1185">Reference proteome</keyword>
<dbReference type="PANTHER" id="PTHR41247">
    <property type="entry name" value="HTH-TYPE TRANSCRIPTIONAL REPRESSOR YCNK"/>
    <property type="match status" value="1"/>
</dbReference>
<evidence type="ECO:0000256" key="1">
    <source>
        <dbReference type="SAM" id="Phobius"/>
    </source>
</evidence>
<dbReference type="KEGG" id="panc:E2636_08835"/>
<evidence type="ECO:0008006" key="4">
    <source>
        <dbReference type="Google" id="ProtNLM"/>
    </source>
</evidence>
<dbReference type="Proteomes" id="UP000294292">
    <property type="component" value="Chromosome"/>
</dbReference>
<protein>
    <recommendedName>
        <fullName evidence="4">Nitrous oxide reduction protein</fullName>
    </recommendedName>
</protein>